<dbReference type="PANTHER" id="PTHR23023">
    <property type="entry name" value="DIMETHYLANILINE MONOOXYGENASE"/>
    <property type="match status" value="1"/>
</dbReference>
<proteinExistence type="inferred from homology"/>
<keyword evidence="7" id="KW-0472">Membrane</keyword>
<evidence type="ECO:0000256" key="5">
    <source>
        <dbReference type="ARBA" id="ARBA00023002"/>
    </source>
</evidence>
<dbReference type="GO" id="GO:0050660">
    <property type="term" value="F:flavin adenine dinucleotide binding"/>
    <property type="evidence" value="ECO:0007669"/>
    <property type="project" value="InterPro"/>
</dbReference>
<dbReference type="EMBL" id="KB705564">
    <property type="protein sequence ID" value="EMR71861.1"/>
    <property type="molecule type" value="Genomic_DNA"/>
</dbReference>
<keyword evidence="7" id="KW-0812">Transmembrane</keyword>
<dbReference type="Pfam" id="PF00743">
    <property type="entry name" value="FMO-like"/>
    <property type="match status" value="1"/>
</dbReference>
<evidence type="ECO:0000313" key="9">
    <source>
        <dbReference type="Proteomes" id="UP000012174"/>
    </source>
</evidence>
<dbReference type="Proteomes" id="UP000012174">
    <property type="component" value="Unassembled WGS sequence"/>
</dbReference>
<dbReference type="InterPro" id="IPR000960">
    <property type="entry name" value="Flavin_mOase"/>
</dbReference>
<organism evidence="8 9">
    <name type="scientific">Eutypa lata (strain UCR-EL1)</name>
    <name type="common">Grapevine dieback disease fungus</name>
    <name type="synonym">Eutypa armeniacae</name>
    <dbReference type="NCBI Taxonomy" id="1287681"/>
    <lineage>
        <taxon>Eukaryota</taxon>
        <taxon>Fungi</taxon>
        <taxon>Dikarya</taxon>
        <taxon>Ascomycota</taxon>
        <taxon>Pezizomycotina</taxon>
        <taxon>Sordariomycetes</taxon>
        <taxon>Xylariomycetidae</taxon>
        <taxon>Xylariales</taxon>
        <taxon>Diatrypaceae</taxon>
        <taxon>Eutypa</taxon>
    </lineage>
</organism>
<dbReference type="PIRSF" id="PIRSF000332">
    <property type="entry name" value="FMO"/>
    <property type="match status" value="1"/>
</dbReference>
<dbReference type="GO" id="GO:0050661">
    <property type="term" value="F:NADP binding"/>
    <property type="evidence" value="ECO:0007669"/>
    <property type="project" value="InterPro"/>
</dbReference>
<dbReference type="OrthoDB" id="10254665at2759"/>
<keyword evidence="9" id="KW-1185">Reference proteome</keyword>
<feature type="transmembrane region" description="Helical" evidence="7">
    <location>
        <begin position="655"/>
        <end position="680"/>
    </location>
</feature>
<feature type="compositionally biased region" description="Low complexity" evidence="6">
    <location>
        <begin position="509"/>
        <end position="518"/>
    </location>
</feature>
<accession>M7TPL4</accession>
<protein>
    <submittedName>
        <fullName evidence="8">Putative dimethylaniline monooxygenase protein</fullName>
    </submittedName>
</protein>
<name>M7TPL4_EUTLA</name>
<reference evidence="9" key="1">
    <citation type="journal article" date="2013" name="Genome Announc.">
        <title>Draft genome sequence of the grapevine dieback fungus Eutypa lata UCR-EL1.</title>
        <authorList>
            <person name="Blanco-Ulate B."/>
            <person name="Rolshausen P.E."/>
            <person name="Cantu D."/>
        </authorList>
    </citation>
    <scope>NUCLEOTIDE SEQUENCE [LARGE SCALE GENOMIC DNA]</scope>
    <source>
        <strain evidence="9">UCR-EL1</strain>
    </source>
</reference>
<keyword evidence="4" id="KW-0521">NADP</keyword>
<dbReference type="GO" id="GO:0004499">
    <property type="term" value="F:N,N-dimethylaniline monooxygenase activity"/>
    <property type="evidence" value="ECO:0007669"/>
    <property type="project" value="InterPro"/>
</dbReference>
<evidence type="ECO:0000256" key="3">
    <source>
        <dbReference type="ARBA" id="ARBA00022827"/>
    </source>
</evidence>
<dbReference type="KEGG" id="ela:UCREL1_1078"/>
<dbReference type="SUPFAM" id="SSF51905">
    <property type="entry name" value="FAD/NAD(P)-binding domain"/>
    <property type="match status" value="1"/>
</dbReference>
<keyword evidence="3" id="KW-0274">FAD</keyword>
<comment type="similarity">
    <text evidence="1">Belongs to the FMO family.</text>
</comment>
<dbReference type="HOGENOM" id="CLU_006909_7_5_1"/>
<dbReference type="InterPro" id="IPR036188">
    <property type="entry name" value="FAD/NAD-bd_sf"/>
</dbReference>
<evidence type="ECO:0000256" key="2">
    <source>
        <dbReference type="ARBA" id="ARBA00022630"/>
    </source>
</evidence>
<dbReference type="eggNOG" id="KOG1399">
    <property type="taxonomic scope" value="Eukaryota"/>
</dbReference>
<dbReference type="InterPro" id="IPR020946">
    <property type="entry name" value="Flavin_mOase-like"/>
</dbReference>
<dbReference type="OMA" id="CTHFNLW"/>
<evidence type="ECO:0000256" key="6">
    <source>
        <dbReference type="SAM" id="MobiDB-lite"/>
    </source>
</evidence>
<dbReference type="Gene3D" id="3.50.50.60">
    <property type="entry name" value="FAD/NAD(P)-binding domain"/>
    <property type="match status" value="2"/>
</dbReference>
<keyword evidence="7" id="KW-1133">Transmembrane helix</keyword>
<evidence type="ECO:0000256" key="4">
    <source>
        <dbReference type="ARBA" id="ARBA00022857"/>
    </source>
</evidence>
<feature type="region of interest" description="Disordered" evidence="6">
    <location>
        <begin position="509"/>
        <end position="535"/>
    </location>
</feature>
<evidence type="ECO:0000256" key="1">
    <source>
        <dbReference type="ARBA" id="ARBA00009183"/>
    </source>
</evidence>
<evidence type="ECO:0000256" key="7">
    <source>
        <dbReference type="SAM" id="Phobius"/>
    </source>
</evidence>
<sequence length="723" mass="80444">MRVAVIGAGPSGLVTLKYLLAAEHTLGTPAVEARLFESEDGLVSSKQLTSFSDFRVNNNNDESDFLSTKRYVQYLNDYCTHFKLWPHINLCNVVTSLKTKTRDHHNSSSGGGDGIYHHVLTYLSKDSGEHHTWECDAVAICSGLHVEPSIPRLEGIGRVPLALHSSQFKSRAQFGVGKTVLVLGSGETSSDVAFLAVTAPTRRVVVCHRDGFHLAPKTNPNPELIFSRRRKVAKKPQVPIDVSRASLFDTAYVHPWLRNSFVLWRYYDLYLRWILWVSWGTTHGCDQWIGGKPEGWTASENALLTAHSLTHSLNLVFFNKAGHKVSPYMSAAWRPKAPRMLLARLRALMVVSYDAGDIGGRRIDVAPWPEHIDEDGVVHFRDNGRPEYLAMKDQKIKPDVVVFCTGYKQTLPFLRHRQQQHGSTAADDAEDYNYSYKESSNPTSSSSLSFLDVISGGTANGLVRNIWPPSDPTLAFIGFVRPNLGAIPPLAELQAMLWVSRLLISSSASSSSSSSSSSLPLKKLHPSDEPHYRLTSRKGARIRYGVDHESYAYQLALDMGAAPGLGDVLRIASSSGGGGELGDPDSDYKGEKPQQIFWRRLCRVIRDFEWRLPLTWALGANFNTKFRLCGPWKWDGAREVMLGELWETVARREVFFGHFTLSILPILIFGPLSLFVFLVASLSDLACRLVGIQTQEERRRASGDKLGVFDRGMAQSTLNGYAP</sequence>
<keyword evidence="5" id="KW-0560">Oxidoreductase</keyword>
<evidence type="ECO:0000313" key="8">
    <source>
        <dbReference type="EMBL" id="EMR71861.1"/>
    </source>
</evidence>
<dbReference type="AlphaFoldDB" id="M7TPL4"/>
<dbReference type="InterPro" id="IPR050346">
    <property type="entry name" value="FMO-like"/>
</dbReference>
<keyword evidence="8" id="KW-0503">Monooxygenase</keyword>
<keyword evidence="2" id="KW-0285">Flavoprotein</keyword>
<gene>
    <name evidence="8" type="ORF">UCREL1_1078</name>
</gene>